<evidence type="ECO:0000313" key="3">
    <source>
        <dbReference type="Proteomes" id="UP000747542"/>
    </source>
</evidence>
<keyword evidence="3" id="KW-1185">Reference proteome</keyword>
<proteinExistence type="predicted"/>
<sequence>MEAVTAYGGLTMSASTVNQETCPICREDLDVSDVVELRQKGADGINSASVQRGNDVVVSAGEKVHITCRKRYINPKDIENEKRKKVEPPKRSARVSSSPFNSQTDCLFLRDYSNTKSGNFRSGLSIPLQFQNVPEAKRRKSGRPKNEGQEEAFMNVGSYLENNDEEQLTISHLREKMKEFLTNTYSEPYGNQYLKGHLKEQYRDNVHFAEGEGLYDIVSMREKTSQILRFYFNFQAKDEESQKQAIIETAARLIKSDIKSNVPSLTDQYPSAKSLKLDSALSFVPDTLQMLLNGLFVGKETRRKVAGIGHAIVQAVRPRAVVAPLQDGLAVQVHHMYRSQFLVDTLHEMRFSSSYKQVMRFEKNAADSVAPDLLVDDIDLLDMTFLFAGDNVDHNILTIDGRRTFHGMGIIAALTLGRTKDHVIPRRNDTNLDFSVKSKIPIIEHRFAKHVRQTSMFEQFPALVSSDKTIDVLWELSLNFKQETPGWQGMMHIIHQGLEHPGQSSIAFLPMIDLYSGDKTCILSTLDFVCDLATKHHAPPIITFDQPLYWKAAEIIMDAPQSSHLKSIVLMLGCFHTFMNLLGAIGTLMEGTDHGVDWKGE</sequence>
<dbReference type="EMBL" id="JAHLQT010000697">
    <property type="protein sequence ID" value="KAG7178151.1"/>
    <property type="molecule type" value="Genomic_DNA"/>
</dbReference>
<dbReference type="AlphaFoldDB" id="A0A8J5NJ41"/>
<dbReference type="PANTHER" id="PTHR46704:SF1">
    <property type="entry name" value="TELOMERE LENGTH REGULATION PROTEIN TEL2 HOMOLOG"/>
    <property type="match status" value="1"/>
</dbReference>
<accession>A0A8J5NJ41</accession>
<protein>
    <submittedName>
        <fullName evidence="2">Uncharacterized protein</fullName>
    </submittedName>
</protein>
<evidence type="ECO:0000256" key="1">
    <source>
        <dbReference type="SAM" id="MobiDB-lite"/>
    </source>
</evidence>
<dbReference type="Proteomes" id="UP000747542">
    <property type="component" value="Unassembled WGS sequence"/>
</dbReference>
<evidence type="ECO:0000313" key="2">
    <source>
        <dbReference type="EMBL" id="KAG7178151.1"/>
    </source>
</evidence>
<name>A0A8J5NJ41_HOMAM</name>
<organism evidence="2 3">
    <name type="scientific">Homarus americanus</name>
    <name type="common">American lobster</name>
    <dbReference type="NCBI Taxonomy" id="6706"/>
    <lineage>
        <taxon>Eukaryota</taxon>
        <taxon>Metazoa</taxon>
        <taxon>Ecdysozoa</taxon>
        <taxon>Arthropoda</taxon>
        <taxon>Crustacea</taxon>
        <taxon>Multicrustacea</taxon>
        <taxon>Malacostraca</taxon>
        <taxon>Eumalacostraca</taxon>
        <taxon>Eucarida</taxon>
        <taxon>Decapoda</taxon>
        <taxon>Pleocyemata</taxon>
        <taxon>Astacidea</taxon>
        <taxon>Nephropoidea</taxon>
        <taxon>Nephropidae</taxon>
        <taxon>Homarus</taxon>
    </lineage>
</organism>
<comment type="caution">
    <text evidence="2">The sequence shown here is derived from an EMBL/GenBank/DDBJ whole genome shotgun (WGS) entry which is preliminary data.</text>
</comment>
<gene>
    <name evidence="2" type="ORF">Hamer_G003931</name>
</gene>
<feature type="region of interest" description="Disordered" evidence="1">
    <location>
        <begin position="79"/>
        <end position="98"/>
    </location>
</feature>
<dbReference type="PANTHER" id="PTHR46704">
    <property type="entry name" value="CXC DOMAIN-CONTAINING PROTEIN-RELATED"/>
    <property type="match status" value="1"/>
</dbReference>
<reference evidence="2" key="1">
    <citation type="journal article" date="2021" name="Sci. Adv.">
        <title>The American lobster genome reveals insights on longevity, neural, and immune adaptations.</title>
        <authorList>
            <person name="Polinski J.M."/>
            <person name="Zimin A.V."/>
            <person name="Clark K.F."/>
            <person name="Kohn A.B."/>
            <person name="Sadowski N."/>
            <person name="Timp W."/>
            <person name="Ptitsyn A."/>
            <person name="Khanna P."/>
            <person name="Romanova D.Y."/>
            <person name="Williams P."/>
            <person name="Greenwood S.J."/>
            <person name="Moroz L.L."/>
            <person name="Walt D.R."/>
            <person name="Bodnar A.G."/>
        </authorList>
    </citation>
    <scope>NUCLEOTIDE SEQUENCE</scope>
    <source>
        <strain evidence="2">GMGI-L3</strain>
    </source>
</reference>
<feature type="compositionally biased region" description="Basic and acidic residues" evidence="1">
    <location>
        <begin position="79"/>
        <end position="90"/>
    </location>
</feature>